<evidence type="ECO:0000313" key="4">
    <source>
        <dbReference type="RefSeq" id="XP_026133225.1"/>
    </source>
</evidence>
<feature type="signal peptide" evidence="1">
    <location>
        <begin position="1"/>
        <end position="23"/>
    </location>
</feature>
<dbReference type="Proteomes" id="UP000515129">
    <property type="component" value="Chromosome 12"/>
</dbReference>
<gene>
    <name evidence="4" type="primary">rbp3</name>
</gene>
<accession>A0A6P6QLS3</accession>
<dbReference type="GO" id="GO:0008236">
    <property type="term" value="F:serine-type peptidase activity"/>
    <property type="evidence" value="ECO:0007669"/>
    <property type="project" value="InterPro"/>
</dbReference>
<dbReference type="Gene3D" id="3.90.226.10">
    <property type="entry name" value="2-enoyl-CoA Hydratase, Chain A, domain 1"/>
    <property type="match status" value="4"/>
</dbReference>
<feature type="domain" description="Tail specific protease" evidence="2">
    <location>
        <begin position="404"/>
        <end position="600"/>
    </location>
</feature>
<feature type="domain" description="Tail specific protease" evidence="2">
    <location>
        <begin position="109"/>
        <end position="306"/>
    </location>
</feature>
<dbReference type="InterPro" id="IPR005151">
    <property type="entry name" value="Tail-specific_protease"/>
</dbReference>
<name>A0A6P6QLS3_CARAU</name>
<dbReference type="Pfam" id="PF03572">
    <property type="entry name" value="Peptidase_S41"/>
    <property type="match status" value="4"/>
</dbReference>
<sequence length="1207" mass="132589">MMAGTVRVFALIIVVCQVRLIDASFQPALVMDMAKILLENYCFPENLVGMQEAIQQAISSGEILHISDRKTLAAVLTAGVQGALNDPRLTVSYEPNYIPITPPALQSLPMDQLMRLIRNTVKLEVMDNNIGYLRIDRIIGQETAAKLGRLPHDNIWMKVAHTSAMIFDLRFSTAGEISGVPYIVSYFSDSEPLLHIDTIYERPPNTTKELWTLPNLLGERYGKRKELIVLISKRTTGAAEAVAYILKHLRRAIIVGEKSAGGSVKVEKLRVGDSGFYITVPVARSVNPVTGQSWEVTGVSPSVTVNPKEGIAKAKSLIAVRKSILKAVRRVSDIIKRFYAFRDKIPALLNHLAKTDFFPVISEGDLAARLNYELQSVFEDPRLNIKTLQGSSDKGHELDATSTTPSSFDNLHIPLFKLEILSGNIGYLRFDRFPSPTVLKELEDQITEKVWQPVRDTENLIIDLRFNTGGSTEALPILLSYMFDASSNTHLFSIYDSIRNVTVDFHTLRDIIGPSYGSRKGIYVLTSYYTAEAGEEFAYLMQSLHRGTVVGEITSGMLLHSITFPIEETSLGITVPVMNFIDIHGECWLGGGVVPDAIVLAEDAVERAHEIIAFHKDIPALVQEAGGLLEKHYTVPDVAAKVSRQVQSKLMEGLYRSVVDYESLASQLTADLQETSGDHRLHIFNCEIEPESLQTVHKIPSPEEVGFIIDALFKVEVLAGNIGYLRSDMMEDIQVLRAIGPELVKVVWNKLVNTDMLIIDLRYNTGGYSTAVPLLCTYFFDAQPLKHLYTIFDHSERNATKVMTLPHVLGQRYGSHKDIYILTSHITGSAAEAFARTMKDLKRATIIGEPTIGGALSSGTYQIGNSILYASIPNRAVLSAVSGKAWSVSGVEPHIAAQASDALNVAQKIISLRAEIPGLVQAAAELVADNYAFPSIGDFVAEKLRAVAASGEYNLIPTKKELEAKLSADLLKLSGDKCLKATSNIPALSPKNLTPEMFLELIKVSFHTDVFENNIGYLRFDMFGDFEHVAKIIAEHVWNKVVDTDALIIDLRNNLGGSTSSIAGFCSYFFDEGKQIVLDHVYDRPSNTTRDLLTLTQLTGRRFGSKKSVLVLTSGVTAGAAEEFVFIMKRLGRAMIIGETTHGGCHPPEPFSVGESGIFLSIPISHSDTAQGPSWEGAGIAPHIPVPADAALDTAKSILNKHFSGQK</sequence>
<keyword evidence="3" id="KW-1185">Reference proteome</keyword>
<dbReference type="PANTHER" id="PTHR11261">
    <property type="entry name" value="INTERPHOTORECEPTOR RETINOID-BINDING PROTEIN"/>
    <property type="match status" value="1"/>
</dbReference>
<feature type="domain" description="Tail specific protease" evidence="2">
    <location>
        <begin position="994"/>
        <end position="1187"/>
    </location>
</feature>
<dbReference type="AlphaFoldDB" id="A0A6P6QLS3"/>
<keyword evidence="1" id="KW-0732">Signal</keyword>
<organism evidence="3 4">
    <name type="scientific">Carassius auratus</name>
    <name type="common">Goldfish</name>
    <dbReference type="NCBI Taxonomy" id="7957"/>
    <lineage>
        <taxon>Eukaryota</taxon>
        <taxon>Metazoa</taxon>
        <taxon>Chordata</taxon>
        <taxon>Craniata</taxon>
        <taxon>Vertebrata</taxon>
        <taxon>Euteleostomi</taxon>
        <taxon>Actinopterygii</taxon>
        <taxon>Neopterygii</taxon>
        <taxon>Teleostei</taxon>
        <taxon>Ostariophysi</taxon>
        <taxon>Cypriniformes</taxon>
        <taxon>Cyprinidae</taxon>
        <taxon>Cyprininae</taxon>
        <taxon>Carassius</taxon>
    </lineage>
</organism>
<protein>
    <submittedName>
        <fullName evidence="4">Retinol-binding protein 3 isoform X2</fullName>
    </submittedName>
</protein>
<evidence type="ECO:0000313" key="3">
    <source>
        <dbReference type="Proteomes" id="UP000515129"/>
    </source>
</evidence>
<dbReference type="PANTHER" id="PTHR11261:SF3">
    <property type="entry name" value="RETINOL-BINDING PROTEIN 3"/>
    <property type="match status" value="1"/>
</dbReference>
<evidence type="ECO:0000256" key="1">
    <source>
        <dbReference type="SAM" id="SignalP"/>
    </source>
</evidence>
<feature type="domain" description="Tail specific protease" evidence="2">
    <location>
        <begin position="701"/>
        <end position="898"/>
    </location>
</feature>
<dbReference type="OrthoDB" id="10268064at2759"/>
<reference evidence="4" key="1">
    <citation type="submission" date="2025-08" db="UniProtKB">
        <authorList>
            <consortium name="RefSeq"/>
        </authorList>
    </citation>
    <scope>IDENTIFICATION</scope>
    <source>
        <strain evidence="4">Wakin</strain>
        <tissue evidence="4">Muscle</tissue>
    </source>
</reference>
<dbReference type="CTD" id="5949"/>
<dbReference type="Gene3D" id="3.30.750.44">
    <property type="match status" value="4"/>
</dbReference>
<dbReference type="SMART" id="SM00245">
    <property type="entry name" value="TSPc"/>
    <property type="match status" value="4"/>
</dbReference>
<dbReference type="GO" id="GO:0006508">
    <property type="term" value="P:proteolysis"/>
    <property type="evidence" value="ECO:0007669"/>
    <property type="project" value="InterPro"/>
</dbReference>
<evidence type="ECO:0000259" key="2">
    <source>
        <dbReference type="SMART" id="SM00245"/>
    </source>
</evidence>
<dbReference type="Pfam" id="PF11918">
    <property type="entry name" value="Peptidase_S41_N"/>
    <property type="match status" value="4"/>
</dbReference>
<dbReference type="CDD" id="cd07563">
    <property type="entry name" value="Peptidase_S41_IRBP"/>
    <property type="match status" value="4"/>
</dbReference>
<dbReference type="SUPFAM" id="SSF52096">
    <property type="entry name" value="ClpP/crotonase"/>
    <property type="match status" value="4"/>
</dbReference>
<dbReference type="InterPro" id="IPR029045">
    <property type="entry name" value="ClpP/crotonase-like_dom_sf"/>
</dbReference>
<dbReference type="GeneID" id="113112064"/>
<proteinExistence type="predicted"/>
<feature type="chain" id="PRO_5028349316" evidence="1">
    <location>
        <begin position="24"/>
        <end position="1207"/>
    </location>
</feature>
<dbReference type="GO" id="GO:0019841">
    <property type="term" value="F:retinol binding"/>
    <property type="evidence" value="ECO:0007669"/>
    <property type="project" value="TreeGrafter"/>
</dbReference>
<dbReference type="RefSeq" id="XP_026133225.1">
    <property type="nucleotide sequence ID" value="XM_026277440.1"/>
</dbReference>